<dbReference type="Gene3D" id="3.30.370.10">
    <property type="entry name" value="Barstar-like"/>
    <property type="match status" value="1"/>
</dbReference>
<dbReference type="SUPFAM" id="SSF52038">
    <property type="entry name" value="Barstar-related"/>
    <property type="match status" value="1"/>
</dbReference>
<reference evidence="3 4" key="1">
    <citation type="submission" date="2019-06" db="EMBL/GenBank/DDBJ databases">
        <title>Taxogenomics and systematics of the genus Pantoea.</title>
        <authorList>
            <person name="Tambong J.T."/>
        </authorList>
    </citation>
    <scope>NUCLEOTIDE SEQUENCE [LARGE SCALE GENOMIC DNA]</scope>
    <source>
        <strain evidence="3 4">LMG 2558</strain>
    </source>
</reference>
<sequence length="87" mass="9678">MLELNFDLRELTTRAAFYREFAGQSGCPPTFGHNLDALWDWLTGGMALPATLRLQHYTAHQADLAPVLALLEEAAQSLEGELHLIVE</sequence>
<evidence type="ECO:0000259" key="2">
    <source>
        <dbReference type="Pfam" id="PF01337"/>
    </source>
</evidence>
<dbReference type="Proteomes" id="UP000316142">
    <property type="component" value="Unassembled WGS sequence"/>
</dbReference>
<protein>
    <submittedName>
        <fullName evidence="3">Barstar, RNAse (Barnase) inhibitor</fullName>
    </submittedName>
</protein>
<feature type="domain" description="Barstar (barnase inhibitor)" evidence="2">
    <location>
        <begin position="3"/>
        <end position="81"/>
    </location>
</feature>
<evidence type="ECO:0000256" key="1">
    <source>
        <dbReference type="ARBA" id="ARBA00006845"/>
    </source>
</evidence>
<dbReference type="InterPro" id="IPR000468">
    <property type="entry name" value="Barstar"/>
</dbReference>
<gene>
    <name evidence="3" type="ORF">FJW00_18535</name>
</gene>
<name>A0ABY2Z3L9_9GAMM</name>
<dbReference type="RefSeq" id="WP_140925291.1">
    <property type="nucleotide sequence ID" value="NZ_CP122311.1"/>
</dbReference>
<dbReference type="EMBL" id="VHIZ01000056">
    <property type="protein sequence ID" value="TPV22183.1"/>
    <property type="molecule type" value="Genomic_DNA"/>
</dbReference>
<keyword evidence="4" id="KW-1185">Reference proteome</keyword>
<comment type="similarity">
    <text evidence="1">Belongs to the barstar family.</text>
</comment>
<proteinExistence type="inferred from homology"/>
<evidence type="ECO:0000313" key="3">
    <source>
        <dbReference type="EMBL" id="TPV22183.1"/>
    </source>
</evidence>
<accession>A0ABY2Z3L9</accession>
<dbReference type="Pfam" id="PF01337">
    <property type="entry name" value="Barstar"/>
    <property type="match status" value="1"/>
</dbReference>
<organism evidence="3 4">
    <name type="scientific">Pantoea anthophila</name>
    <dbReference type="NCBI Taxonomy" id="470931"/>
    <lineage>
        <taxon>Bacteria</taxon>
        <taxon>Pseudomonadati</taxon>
        <taxon>Pseudomonadota</taxon>
        <taxon>Gammaproteobacteria</taxon>
        <taxon>Enterobacterales</taxon>
        <taxon>Erwiniaceae</taxon>
        <taxon>Pantoea</taxon>
    </lineage>
</organism>
<evidence type="ECO:0000313" key="4">
    <source>
        <dbReference type="Proteomes" id="UP000316142"/>
    </source>
</evidence>
<dbReference type="InterPro" id="IPR035905">
    <property type="entry name" value="Barstar-like_sf"/>
</dbReference>
<comment type="caution">
    <text evidence="3">The sequence shown here is derived from an EMBL/GenBank/DDBJ whole genome shotgun (WGS) entry which is preliminary data.</text>
</comment>